<dbReference type="Pfam" id="PF02666">
    <property type="entry name" value="PS_Dcarbxylase"/>
    <property type="match status" value="1"/>
</dbReference>
<evidence type="ECO:0000313" key="3">
    <source>
        <dbReference type="EMBL" id="KAK6331617.1"/>
    </source>
</evidence>
<name>A0AAN8NLS9_9PEZI</name>
<protein>
    <recommendedName>
        <fullName evidence="5">Phosphatidylserine decarboxylase</fullName>
    </recommendedName>
</protein>
<evidence type="ECO:0000256" key="2">
    <source>
        <dbReference type="ARBA" id="ARBA00023239"/>
    </source>
</evidence>
<dbReference type="AlphaFoldDB" id="A0AAN8NLS9"/>
<dbReference type="Proteomes" id="UP001313282">
    <property type="component" value="Unassembled WGS sequence"/>
</dbReference>
<evidence type="ECO:0000256" key="1">
    <source>
        <dbReference type="ARBA" id="ARBA00022793"/>
    </source>
</evidence>
<dbReference type="InterPro" id="IPR003817">
    <property type="entry name" value="PS_Dcarbxylase"/>
</dbReference>
<proteinExistence type="predicted"/>
<reference evidence="3 4" key="1">
    <citation type="submission" date="2019-10" db="EMBL/GenBank/DDBJ databases">
        <authorList>
            <person name="Palmer J.M."/>
        </authorList>
    </citation>
    <scope>NUCLEOTIDE SEQUENCE [LARGE SCALE GENOMIC DNA]</scope>
    <source>
        <strain evidence="3 4">TWF718</strain>
    </source>
</reference>
<keyword evidence="1" id="KW-0210">Decarboxylase</keyword>
<dbReference type="PANTHER" id="PTHR10067:SF13">
    <property type="entry name" value="PHOSPHATIDYLSERINE DECARBOXYLASE"/>
    <property type="match status" value="1"/>
</dbReference>
<gene>
    <name evidence="3" type="ORF">TWF718_002166</name>
</gene>
<comment type="caution">
    <text evidence="3">The sequence shown here is derived from an EMBL/GenBank/DDBJ whole genome shotgun (WGS) entry which is preliminary data.</text>
</comment>
<dbReference type="GO" id="GO:0004609">
    <property type="term" value="F:phosphatidylserine decarboxylase activity"/>
    <property type="evidence" value="ECO:0007669"/>
    <property type="project" value="InterPro"/>
</dbReference>
<sequence length="459" mass="51626">MVHRITQSLVNLIGANGWEHRFKTAIKTAKESGVKELIKINNLQDFYNYLDGFLHWLPSEDRTGLKVYQELCAYHYILGQPSVIGLQSTIYPGTEDREELSELSQWMVMFSNGIGTWLDEPKKSLTQETYETFLKTPPTYPDGRPGYRVDQYKMPGPGVWWDYSFNDFFTREFKDIETQRPVGDPTADLTICNGADSSFDGAWPIEDDATVAFNYKNQHEVEIKSLPYNISQLLDGSEYSNKFAGGTFMHAFLGPADYHRQHSPVDGEILEAKVVPGNVYLEVYVQAPTERGGAPSLVPRRPLNPIRHTRVVPRANVGGLSKKLQIPIPGLGDSESSSSLDSSGLDAPDYPGYQFSQARGIIIIKTKSLGLVAFLPIGMSHVSSVVIKDNIKPGYKVKKGEEMSMFMFGGSDYIMCFQRGVKLNFDKYKVEQGKWYAVRSAYIQAELTDEFNTVGEYGY</sequence>
<keyword evidence="2" id="KW-0456">Lyase</keyword>
<evidence type="ECO:0000313" key="4">
    <source>
        <dbReference type="Proteomes" id="UP001313282"/>
    </source>
</evidence>
<organism evidence="3 4">
    <name type="scientific">Orbilia javanica</name>
    <dbReference type="NCBI Taxonomy" id="47235"/>
    <lineage>
        <taxon>Eukaryota</taxon>
        <taxon>Fungi</taxon>
        <taxon>Dikarya</taxon>
        <taxon>Ascomycota</taxon>
        <taxon>Pezizomycotina</taxon>
        <taxon>Orbiliomycetes</taxon>
        <taxon>Orbiliales</taxon>
        <taxon>Orbiliaceae</taxon>
        <taxon>Orbilia</taxon>
    </lineage>
</organism>
<dbReference type="EMBL" id="JAVHNR010000010">
    <property type="protein sequence ID" value="KAK6331617.1"/>
    <property type="molecule type" value="Genomic_DNA"/>
</dbReference>
<evidence type="ECO:0008006" key="5">
    <source>
        <dbReference type="Google" id="ProtNLM"/>
    </source>
</evidence>
<accession>A0AAN8NLS9</accession>
<dbReference type="GO" id="GO:0008654">
    <property type="term" value="P:phospholipid biosynthetic process"/>
    <property type="evidence" value="ECO:0007669"/>
    <property type="project" value="InterPro"/>
</dbReference>
<dbReference type="PANTHER" id="PTHR10067">
    <property type="entry name" value="PHOSPHATIDYLSERINE DECARBOXYLASE"/>
    <property type="match status" value="1"/>
</dbReference>
<keyword evidence="4" id="KW-1185">Reference proteome</keyword>